<organism evidence="2">
    <name type="scientific">Chlamydomonas euryale</name>
    <dbReference type="NCBI Taxonomy" id="1486919"/>
    <lineage>
        <taxon>Eukaryota</taxon>
        <taxon>Viridiplantae</taxon>
        <taxon>Chlorophyta</taxon>
        <taxon>core chlorophytes</taxon>
        <taxon>Chlorophyceae</taxon>
        <taxon>CS clade</taxon>
        <taxon>Chlamydomonadales</taxon>
        <taxon>Chlamydomonadaceae</taxon>
        <taxon>Chlamydomonas</taxon>
    </lineage>
</organism>
<dbReference type="GO" id="GO:0015631">
    <property type="term" value="F:tubulin binding"/>
    <property type="evidence" value="ECO:0007669"/>
    <property type="project" value="InterPro"/>
</dbReference>
<dbReference type="AlphaFoldDB" id="A0A7R9Z6E0"/>
<sequence>MHSQMLYPQFLFALMHVAEKRKSGFQEVVSRILAHNSAKPLASSADYIVYKNTGDPRQLREYVERPRGLPQLPVDNSAATKRMAREAEMAKSLGQMFRKPNAPAPNEGTVLQATASDAAAFGEADGLVIKPGTDGQPTTTVSGRMVMGGAMPDLLTKSMFLRDPPNIESELVDTETRQKWGLEPPLVVLPRRGPAAFSHPESLLEVRALSPDVLMVELKSVFERFNLWEHGYSKSNMDKIRFHKIMRDAALMTEQVGGLTVEFIDSVFFKVLPPSQDSFNFLKFVDTLRYVATKLRTSLNVVVERLVLLGGPVVNGEVHLPDGVHRVHPAQTY</sequence>
<name>A0A7R9Z6E0_9CHLO</name>
<dbReference type="InterPro" id="IPR011992">
    <property type="entry name" value="EF-hand-dom_pair"/>
</dbReference>
<gene>
    <name evidence="2" type="ORF">CEUR00632_LOCUS18965</name>
</gene>
<accession>A0A7R9Z6E0</accession>
<evidence type="ECO:0000256" key="1">
    <source>
        <dbReference type="ARBA" id="ARBA00010994"/>
    </source>
</evidence>
<dbReference type="EMBL" id="HBEC01040811">
    <property type="protein sequence ID" value="CAD8307121.1"/>
    <property type="molecule type" value="Transcribed_RNA"/>
</dbReference>
<dbReference type="InterPro" id="IPR008907">
    <property type="entry name" value="TPP/p25"/>
</dbReference>
<protein>
    <submittedName>
        <fullName evidence="2">Uncharacterized protein</fullName>
    </submittedName>
</protein>
<dbReference type="Pfam" id="PF05517">
    <property type="entry name" value="p25-alpha"/>
    <property type="match status" value="1"/>
</dbReference>
<dbReference type="Gene3D" id="1.10.238.10">
    <property type="entry name" value="EF-hand"/>
    <property type="match status" value="1"/>
</dbReference>
<dbReference type="SUPFAM" id="SSF47473">
    <property type="entry name" value="EF-hand"/>
    <property type="match status" value="1"/>
</dbReference>
<comment type="similarity">
    <text evidence="1">Belongs to the TPPP family.</text>
</comment>
<dbReference type="GO" id="GO:0046785">
    <property type="term" value="P:microtubule polymerization"/>
    <property type="evidence" value="ECO:0007669"/>
    <property type="project" value="InterPro"/>
</dbReference>
<evidence type="ECO:0000313" key="2">
    <source>
        <dbReference type="EMBL" id="CAD8307121.1"/>
    </source>
</evidence>
<proteinExistence type="inferred from homology"/>
<reference evidence="2" key="1">
    <citation type="submission" date="2021-01" db="EMBL/GenBank/DDBJ databases">
        <authorList>
            <person name="Corre E."/>
            <person name="Pelletier E."/>
            <person name="Niang G."/>
            <person name="Scheremetjew M."/>
            <person name="Finn R."/>
            <person name="Kale V."/>
            <person name="Holt S."/>
            <person name="Cochrane G."/>
            <person name="Meng A."/>
            <person name="Brown T."/>
            <person name="Cohen L."/>
        </authorList>
    </citation>
    <scope>NUCLEOTIDE SEQUENCE</scope>
    <source>
        <strain evidence="2">CCMP219</strain>
    </source>
</reference>